<evidence type="ECO:0000259" key="7">
    <source>
        <dbReference type="PROSITE" id="PS51755"/>
    </source>
</evidence>
<dbReference type="RefSeq" id="WP_212532702.1">
    <property type="nucleotide sequence ID" value="NZ_JAGSOG010000270.1"/>
</dbReference>
<evidence type="ECO:0000256" key="6">
    <source>
        <dbReference type="SAM" id="MobiDB-lite"/>
    </source>
</evidence>
<feature type="region of interest" description="Disordered" evidence="6">
    <location>
        <begin position="259"/>
        <end position="286"/>
    </location>
</feature>
<dbReference type="InterPro" id="IPR019734">
    <property type="entry name" value="TPR_rpt"/>
</dbReference>
<dbReference type="Pfam" id="PF03704">
    <property type="entry name" value="BTAD"/>
    <property type="match status" value="1"/>
</dbReference>
<dbReference type="PRINTS" id="PR00364">
    <property type="entry name" value="DISEASERSIST"/>
</dbReference>
<keyword evidence="9" id="KW-1185">Reference proteome</keyword>
<evidence type="ECO:0000256" key="3">
    <source>
        <dbReference type="ARBA" id="ARBA00023125"/>
    </source>
</evidence>
<comment type="similarity">
    <text evidence="1">Belongs to the AfsR/DnrI/RedD regulatory family.</text>
</comment>
<dbReference type="InterPro" id="IPR005158">
    <property type="entry name" value="BTAD"/>
</dbReference>
<dbReference type="SUPFAM" id="SSF48452">
    <property type="entry name" value="TPR-like"/>
    <property type="match status" value="4"/>
</dbReference>
<dbReference type="InterPro" id="IPR051677">
    <property type="entry name" value="AfsR-DnrI-RedD_regulator"/>
</dbReference>
<dbReference type="PROSITE" id="PS51755">
    <property type="entry name" value="OMPR_PHOB"/>
    <property type="match status" value="1"/>
</dbReference>
<evidence type="ECO:0000256" key="1">
    <source>
        <dbReference type="ARBA" id="ARBA00005820"/>
    </source>
</evidence>
<dbReference type="InterPro" id="IPR036388">
    <property type="entry name" value="WH-like_DNA-bd_sf"/>
</dbReference>
<dbReference type="InterPro" id="IPR011990">
    <property type="entry name" value="TPR-like_helical_dom_sf"/>
</dbReference>
<gene>
    <name evidence="8" type="ORF">KDL01_33525</name>
</gene>
<dbReference type="EMBL" id="JAGSOG010000270">
    <property type="protein sequence ID" value="MBR7838241.1"/>
    <property type="molecule type" value="Genomic_DNA"/>
</dbReference>
<comment type="caution">
    <text evidence="8">The sequence shown here is derived from an EMBL/GenBank/DDBJ whole genome shotgun (WGS) entry which is preliminary data.</text>
</comment>
<dbReference type="Proteomes" id="UP000675781">
    <property type="component" value="Unassembled WGS sequence"/>
</dbReference>
<dbReference type="GO" id="GO:0003677">
    <property type="term" value="F:DNA binding"/>
    <property type="evidence" value="ECO:0007669"/>
    <property type="project" value="UniProtKB-UniRule"/>
</dbReference>
<reference evidence="8" key="1">
    <citation type="submission" date="2021-04" db="EMBL/GenBank/DDBJ databases">
        <title>Genome based classification of Actinospica acidithermotolerans sp. nov., an actinobacterium isolated from an Indonesian hot spring.</title>
        <authorList>
            <person name="Kusuma A.B."/>
            <person name="Putra K.E."/>
            <person name="Nafisah S."/>
            <person name="Loh J."/>
            <person name="Nouioui I."/>
            <person name="Goodfellow M."/>
        </authorList>
    </citation>
    <scope>NUCLEOTIDE SEQUENCE</scope>
    <source>
        <strain evidence="8">CSCA 57</strain>
    </source>
</reference>
<keyword evidence="2" id="KW-0805">Transcription regulation</keyword>
<feature type="compositionally biased region" description="Low complexity" evidence="6">
    <location>
        <begin position="259"/>
        <end position="276"/>
    </location>
</feature>
<evidence type="ECO:0000313" key="9">
    <source>
        <dbReference type="Proteomes" id="UP000675781"/>
    </source>
</evidence>
<name>A0A941IW13_9ACTN</name>
<dbReference type="SUPFAM" id="SSF46894">
    <property type="entry name" value="C-terminal effector domain of the bipartite response regulators"/>
    <property type="match status" value="1"/>
</dbReference>
<dbReference type="SMART" id="SM00028">
    <property type="entry name" value="TPR"/>
    <property type="match status" value="8"/>
</dbReference>
<dbReference type="Gene3D" id="1.10.10.10">
    <property type="entry name" value="Winged helix-like DNA-binding domain superfamily/Winged helix DNA-binding domain"/>
    <property type="match status" value="1"/>
</dbReference>
<dbReference type="PANTHER" id="PTHR35807:SF1">
    <property type="entry name" value="TRANSCRIPTIONAL REGULATOR REDD"/>
    <property type="match status" value="1"/>
</dbReference>
<protein>
    <submittedName>
        <fullName evidence="8">Tetratricopeptide repeat protein</fullName>
    </submittedName>
</protein>
<dbReference type="InterPro" id="IPR027417">
    <property type="entry name" value="P-loop_NTPase"/>
</dbReference>
<dbReference type="InterPro" id="IPR016032">
    <property type="entry name" value="Sig_transdc_resp-reg_C-effctor"/>
</dbReference>
<accession>A0A941IW13</accession>
<proteinExistence type="inferred from homology"/>
<dbReference type="Pfam" id="PF13424">
    <property type="entry name" value="TPR_12"/>
    <property type="match status" value="1"/>
</dbReference>
<feature type="DNA-binding region" description="OmpR/PhoB-type" evidence="5">
    <location>
        <begin position="1"/>
        <end position="92"/>
    </location>
</feature>
<dbReference type="GO" id="GO:0000160">
    <property type="term" value="P:phosphorelay signal transduction system"/>
    <property type="evidence" value="ECO:0007669"/>
    <property type="project" value="InterPro"/>
</dbReference>
<organism evidence="8 9">
    <name type="scientific">Actinospica durhamensis</name>
    <dbReference type="NCBI Taxonomy" id="1508375"/>
    <lineage>
        <taxon>Bacteria</taxon>
        <taxon>Bacillati</taxon>
        <taxon>Actinomycetota</taxon>
        <taxon>Actinomycetes</taxon>
        <taxon>Catenulisporales</taxon>
        <taxon>Actinospicaceae</taxon>
        <taxon>Actinospica</taxon>
    </lineage>
</organism>
<dbReference type="CDD" id="cd15831">
    <property type="entry name" value="BTAD"/>
    <property type="match status" value="1"/>
</dbReference>
<dbReference type="SMART" id="SM00862">
    <property type="entry name" value="Trans_reg_C"/>
    <property type="match status" value="1"/>
</dbReference>
<dbReference type="PANTHER" id="PTHR35807">
    <property type="entry name" value="TRANSCRIPTIONAL REGULATOR REDD-RELATED"/>
    <property type="match status" value="1"/>
</dbReference>
<dbReference type="AlphaFoldDB" id="A0A941IW13"/>
<feature type="domain" description="OmpR/PhoB-type" evidence="7">
    <location>
        <begin position="1"/>
        <end position="92"/>
    </location>
</feature>
<evidence type="ECO:0000313" key="8">
    <source>
        <dbReference type="EMBL" id="MBR7838241.1"/>
    </source>
</evidence>
<evidence type="ECO:0000256" key="2">
    <source>
        <dbReference type="ARBA" id="ARBA00023015"/>
    </source>
</evidence>
<keyword evidence="4" id="KW-0804">Transcription</keyword>
<dbReference type="Gene3D" id="3.40.50.300">
    <property type="entry name" value="P-loop containing nucleotide triphosphate hydrolases"/>
    <property type="match status" value="1"/>
</dbReference>
<evidence type="ECO:0000256" key="4">
    <source>
        <dbReference type="ARBA" id="ARBA00023163"/>
    </source>
</evidence>
<sequence>MRFDVLGPLQVRADDGSVVDVRGSMRRALLAALLLNAGSVVSADRLSQCLWGDRQAGSSATPLYNQVMRLRQSLGAEGERIKALPPGYLIEIGPGELDVAEFERLCSAGWRALTEGEWEAAASQCAAALALWRGEPLADVSNAALYQPWLLRIGQLRLQATEWRITADLNCGRYEELIPELSDLVHAFPLREALHESLMLALARSGRQAEALAAYQDARRLLVAELGIEPGASLRQLHQLILSGDAAVLAAPAGVASTAGTASTASTSGARPSAPGDRTPNQLPADVRTFTGRGRELERLLAEADEARQGTEAGMVVISAIDGMAGIGKSALAIHAAHRLGEWFPDGRLFVDLRGFTPDQDPMTPEEALGYLLRSLDVAPRQIPRDLGERAAYYRSRLAGTKTLILLDNAANSAQVRPLLPGAPGCLVLITSRAVLSGLDDASLLSLDALPDEDAIALLHKVAGPGRGPEGDPAIAELIALCGNMPLPIRIAAASLRHPGAPQIAALVAQLRDGAGRLERLRDDERNLTALFDASYGSLDAGEQHMFRCIARVPGPDVDVYAAANLAGLDLPAARRVLESLLDQNLLVQHAADRYRMHDLLRSYATGLEGAELAAQYEAARGRLLDYYLCAADAAVRHLDPTRTGKAGPGPAASQTPVLSARADALAWMQTEQANLVAAVGLAAATDPLRAIALVGCMGPFLLLHGPWTQAAALHRKAADLAAGLGERELEAEALFRLARIMNVSGQLPVAAHLCEQALERYAEVGALGGQANALCELGRIKHVGGDLSTAAELIERAVAIFRDTEDLQGEATALIELGRVRQLFGQAEVVVGLLQRALELLRRTGYRLGEANTLIDLAYALMIAGGYAQAAEYAGQAQAIYQSQESAHGEANALGLRGQILVWLGDHEAAGALYQRKLEIDVKIGFRQGEAIALWGLGHVGLAAGDLAEAAGLFQRSYAIFEEGGYALGQADALHGLARTRSASGDHDGAATILERSLAMFRDSEDVQNQAAVLNSIGALTHETGQARAALDHHRQALELAREASSPLDEARALDGVARCLETLGERDGARRELGAAVKLYRQLGVPEAGSAAERLSVL</sequence>
<dbReference type="SMART" id="SM01043">
    <property type="entry name" value="BTAD"/>
    <property type="match status" value="1"/>
</dbReference>
<dbReference type="GO" id="GO:0006355">
    <property type="term" value="P:regulation of DNA-templated transcription"/>
    <property type="evidence" value="ECO:0007669"/>
    <property type="project" value="InterPro"/>
</dbReference>
<keyword evidence="3 5" id="KW-0238">DNA-binding</keyword>
<dbReference type="Pfam" id="PF00486">
    <property type="entry name" value="Trans_reg_C"/>
    <property type="match status" value="1"/>
</dbReference>
<dbReference type="Gene3D" id="1.25.40.10">
    <property type="entry name" value="Tetratricopeptide repeat domain"/>
    <property type="match status" value="3"/>
</dbReference>
<evidence type="ECO:0000256" key="5">
    <source>
        <dbReference type="PROSITE-ProRule" id="PRU01091"/>
    </source>
</evidence>
<dbReference type="SUPFAM" id="SSF52540">
    <property type="entry name" value="P-loop containing nucleoside triphosphate hydrolases"/>
    <property type="match status" value="1"/>
</dbReference>
<dbReference type="InterPro" id="IPR001867">
    <property type="entry name" value="OmpR/PhoB-type_DNA-bd"/>
</dbReference>